<evidence type="ECO:0008006" key="3">
    <source>
        <dbReference type="Google" id="ProtNLM"/>
    </source>
</evidence>
<dbReference type="Proteomes" id="UP000622245">
    <property type="component" value="Unassembled WGS sequence"/>
</dbReference>
<protein>
    <recommendedName>
        <fullName evidence="3">YD repeat-containing protein</fullName>
    </recommendedName>
</protein>
<evidence type="ECO:0000313" key="1">
    <source>
        <dbReference type="EMBL" id="MBM0277807.1"/>
    </source>
</evidence>
<reference evidence="1 2" key="1">
    <citation type="submission" date="2021-01" db="EMBL/GenBank/DDBJ databases">
        <title>Draft genome sequence of Micromonospora sp. strain STR1s_6.</title>
        <authorList>
            <person name="Karlyshev A."/>
            <person name="Jawad R."/>
        </authorList>
    </citation>
    <scope>NUCLEOTIDE SEQUENCE [LARGE SCALE GENOMIC DNA]</scope>
    <source>
        <strain evidence="1 2">STR1S-6</strain>
    </source>
</reference>
<dbReference type="EMBL" id="JAEVHL010000123">
    <property type="protein sequence ID" value="MBM0277807.1"/>
    <property type="molecule type" value="Genomic_DNA"/>
</dbReference>
<organism evidence="1 2">
    <name type="scientific">Micromonospora tarensis</name>
    <dbReference type="NCBI Taxonomy" id="2806100"/>
    <lineage>
        <taxon>Bacteria</taxon>
        <taxon>Bacillati</taxon>
        <taxon>Actinomycetota</taxon>
        <taxon>Actinomycetes</taxon>
        <taxon>Micromonosporales</taxon>
        <taxon>Micromonosporaceae</taxon>
        <taxon>Micromonospora</taxon>
    </lineage>
</organism>
<gene>
    <name evidence="1" type="ORF">JM949_21720</name>
</gene>
<dbReference type="RefSeq" id="WP_203150214.1">
    <property type="nucleotide sequence ID" value="NZ_JAEVHL010000123.1"/>
</dbReference>
<comment type="caution">
    <text evidence="1">The sequence shown here is derived from an EMBL/GenBank/DDBJ whole genome shotgun (WGS) entry which is preliminary data.</text>
</comment>
<sequence>MQRGLHPEPHGCRSPFLIRRLASEPATLVRIETAERLGIAPRRLDGWEPAETTTYEHDGDGRLVRSVTVREPEWSEQDRAWMAALAAHRSGRCPSCGGDAAVCCAPDGDGAFVVPPPTRCHVTTALAVAQAQYQDSPQPQALLWHVERR</sequence>
<proteinExistence type="predicted"/>
<accession>A0ABS1YK55</accession>
<evidence type="ECO:0000313" key="2">
    <source>
        <dbReference type="Proteomes" id="UP000622245"/>
    </source>
</evidence>
<keyword evidence="2" id="KW-1185">Reference proteome</keyword>
<name>A0ABS1YK55_9ACTN</name>